<gene>
    <name evidence="9" type="ORF">HXL70_07855</name>
</gene>
<dbReference type="InterPro" id="IPR020846">
    <property type="entry name" value="MFS_dom"/>
</dbReference>
<evidence type="ECO:0000256" key="7">
    <source>
        <dbReference type="SAM" id="Phobius"/>
    </source>
</evidence>
<sequence>MEKNTGWKRIVYLMCAIQVGAGIAMIGVMAFLPLFLGEIGVTDAGEAAFWAGLISGVTPFMIALSAPFWSIQADRRGPKLVMSIVLAAVTLTAFLCAVSTSPWQVFIFRLLQGLVGGFVPIGLSVIASVSPEEETSRTLGYFQAAMVSGIMFGPLVGGLVADTLGYRMPFVFFGVLSLICLICLRLFMPEIHRKGASGEKSSTWQELKYFAAIPRVRLMVGIQFLCNFGITGIGPILPLYIKDMLGGGSEIIATIVGIIIFLAGGASALCSLSTGAVTARVSLPRLLTAATVFVGLTFIMQYMMTNVWGLGFFRAVTGIGMGFIMPVANTLIAQAVPNEKRSIVFGVVSSVVLMGNVAGPVCSGALAMVCGYAAVFWSTAVAFLAAGIVVYINFKDEINGNKEI</sequence>
<comment type="subcellular location">
    <subcellularLocation>
        <location evidence="1">Cell membrane</location>
        <topology evidence="1">Multi-pass membrane protein</topology>
    </subcellularLocation>
</comment>
<feature type="transmembrane region" description="Helical" evidence="7">
    <location>
        <begin position="106"/>
        <end position="127"/>
    </location>
</feature>
<keyword evidence="3" id="KW-1003">Cell membrane</keyword>
<feature type="transmembrane region" description="Helical" evidence="7">
    <location>
        <begin position="218"/>
        <end position="239"/>
    </location>
</feature>
<evidence type="ECO:0000313" key="10">
    <source>
        <dbReference type="Proteomes" id="UP000757890"/>
    </source>
</evidence>
<feature type="transmembrane region" description="Helical" evidence="7">
    <location>
        <begin position="80"/>
        <end position="100"/>
    </location>
</feature>
<feature type="transmembrane region" description="Helical" evidence="7">
    <location>
        <begin position="251"/>
        <end position="274"/>
    </location>
</feature>
<dbReference type="InterPro" id="IPR005829">
    <property type="entry name" value="Sugar_transporter_CS"/>
</dbReference>
<feature type="transmembrane region" description="Helical" evidence="7">
    <location>
        <begin position="12"/>
        <end position="36"/>
    </location>
</feature>
<protein>
    <submittedName>
        <fullName evidence="9">MFS transporter</fullName>
    </submittedName>
</protein>
<evidence type="ECO:0000259" key="8">
    <source>
        <dbReference type="PROSITE" id="PS50850"/>
    </source>
</evidence>
<dbReference type="PROSITE" id="PS00217">
    <property type="entry name" value="SUGAR_TRANSPORT_2"/>
    <property type="match status" value="1"/>
</dbReference>
<feature type="transmembrane region" description="Helical" evidence="7">
    <location>
        <begin position="374"/>
        <end position="394"/>
    </location>
</feature>
<dbReference type="InterPro" id="IPR036259">
    <property type="entry name" value="MFS_trans_sf"/>
</dbReference>
<dbReference type="EMBL" id="JABZMK010000070">
    <property type="protein sequence ID" value="MBF1129937.1"/>
    <property type="molecule type" value="Genomic_DNA"/>
</dbReference>
<proteinExistence type="predicted"/>
<name>A0A930B970_9FIRM</name>
<feature type="domain" description="Major facilitator superfamily (MFS) profile" evidence="8">
    <location>
        <begin position="8"/>
        <end position="398"/>
    </location>
</feature>
<evidence type="ECO:0000256" key="1">
    <source>
        <dbReference type="ARBA" id="ARBA00004651"/>
    </source>
</evidence>
<dbReference type="Proteomes" id="UP000757890">
    <property type="component" value="Unassembled WGS sequence"/>
</dbReference>
<feature type="transmembrane region" description="Helical" evidence="7">
    <location>
        <begin position="310"/>
        <end position="332"/>
    </location>
</feature>
<feature type="transmembrane region" description="Helical" evidence="7">
    <location>
        <begin position="139"/>
        <end position="160"/>
    </location>
</feature>
<keyword evidence="5 7" id="KW-1133">Transmembrane helix</keyword>
<comment type="caution">
    <text evidence="9">The sequence shown here is derived from an EMBL/GenBank/DDBJ whole genome shotgun (WGS) entry which is preliminary data.</text>
</comment>
<feature type="transmembrane region" description="Helical" evidence="7">
    <location>
        <begin position="344"/>
        <end position="368"/>
    </location>
</feature>
<keyword evidence="6 7" id="KW-0472">Membrane</keyword>
<dbReference type="Pfam" id="PF07690">
    <property type="entry name" value="MFS_1"/>
    <property type="match status" value="2"/>
</dbReference>
<reference evidence="9" key="1">
    <citation type="submission" date="2020-04" db="EMBL/GenBank/DDBJ databases">
        <title>Deep metagenomics examines the oral microbiome during advanced dental caries in children, revealing novel taxa and co-occurrences with host molecules.</title>
        <authorList>
            <person name="Baker J.L."/>
            <person name="Morton J.T."/>
            <person name="Dinis M."/>
            <person name="Alvarez R."/>
            <person name="Tran N.C."/>
            <person name="Knight R."/>
            <person name="Edlund A."/>
        </authorList>
    </citation>
    <scope>NUCLEOTIDE SEQUENCE</scope>
    <source>
        <strain evidence="9">JCVI_32_bin.14</strain>
    </source>
</reference>
<feature type="transmembrane region" description="Helical" evidence="7">
    <location>
        <begin position="166"/>
        <end position="187"/>
    </location>
</feature>
<dbReference type="InterPro" id="IPR011701">
    <property type="entry name" value="MFS"/>
</dbReference>
<dbReference type="Gene3D" id="1.20.1250.20">
    <property type="entry name" value="MFS general substrate transporter like domains"/>
    <property type="match status" value="1"/>
</dbReference>
<dbReference type="PROSITE" id="PS50850">
    <property type="entry name" value="MFS"/>
    <property type="match status" value="1"/>
</dbReference>
<evidence type="ECO:0000256" key="4">
    <source>
        <dbReference type="ARBA" id="ARBA00022692"/>
    </source>
</evidence>
<evidence type="ECO:0000256" key="5">
    <source>
        <dbReference type="ARBA" id="ARBA00022989"/>
    </source>
</evidence>
<dbReference type="PANTHER" id="PTHR43414:SF6">
    <property type="entry name" value="MULTIDRUG RESISTANCE PROTEIN MDTG"/>
    <property type="match status" value="1"/>
</dbReference>
<dbReference type="SUPFAM" id="SSF103473">
    <property type="entry name" value="MFS general substrate transporter"/>
    <property type="match status" value="1"/>
</dbReference>
<dbReference type="PANTHER" id="PTHR43414">
    <property type="entry name" value="MULTIDRUG RESISTANCE PROTEIN MDTG"/>
    <property type="match status" value="1"/>
</dbReference>
<dbReference type="GO" id="GO:0022857">
    <property type="term" value="F:transmembrane transporter activity"/>
    <property type="evidence" value="ECO:0007669"/>
    <property type="project" value="InterPro"/>
</dbReference>
<evidence type="ECO:0000313" key="9">
    <source>
        <dbReference type="EMBL" id="MBF1129937.1"/>
    </source>
</evidence>
<feature type="transmembrane region" description="Helical" evidence="7">
    <location>
        <begin position="48"/>
        <end position="68"/>
    </location>
</feature>
<keyword evidence="2" id="KW-0813">Transport</keyword>
<evidence type="ECO:0000256" key="2">
    <source>
        <dbReference type="ARBA" id="ARBA00022448"/>
    </source>
</evidence>
<dbReference type="GO" id="GO:0005886">
    <property type="term" value="C:plasma membrane"/>
    <property type="evidence" value="ECO:0007669"/>
    <property type="project" value="UniProtKB-SubCell"/>
</dbReference>
<evidence type="ECO:0000256" key="6">
    <source>
        <dbReference type="ARBA" id="ARBA00023136"/>
    </source>
</evidence>
<organism evidence="9 10">
    <name type="scientific">Dialister invisus</name>
    <dbReference type="NCBI Taxonomy" id="218538"/>
    <lineage>
        <taxon>Bacteria</taxon>
        <taxon>Bacillati</taxon>
        <taxon>Bacillota</taxon>
        <taxon>Negativicutes</taxon>
        <taxon>Veillonellales</taxon>
        <taxon>Veillonellaceae</taxon>
        <taxon>Dialister</taxon>
    </lineage>
</organism>
<accession>A0A930B970</accession>
<dbReference type="RefSeq" id="WP_227138062.1">
    <property type="nucleotide sequence ID" value="NZ_CATXUV010000008.1"/>
</dbReference>
<keyword evidence="4 7" id="KW-0812">Transmembrane</keyword>
<evidence type="ECO:0000256" key="3">
    <source>
        <dbReference type="ARBA" id="ARBA00022475"/>
    </source>
</evidence>
<dbReference type="AlphaFoldDB" id="A0A930B970"/>
<feature type="transmembrane region" description="Helical" evidence="7">
    <location>
        <begin position="286"/>
        <end position="304"/>
    </location>
</feature>